<feature type="region of interest" description="Disordered" evidence="1">
    <location>
        <begin position="203"/>
        <end position="263"/>
    </location>
</feature>
<evidence type="ECO:0000313" key="2">
    <source>
        <dbReference type="EMBL" id="RSH92328.1"/>
    </source>
</evidence>
<dbReference type="EMBL" id="RSCD01000006">
    <property type="protein sequence ID" value="RSH92328.1"/>
    <property type="molecule type" value="Genomic_DNA"/>
</dbReference>
<accession>A0A427YMH0</accession>
<dbReference type="OrthoDB" id="2563847at2759"/>
<name>A0A427YMH0_9TREE</name>
<sequence length="263" mass="28340">MSVEPDTGSAVDPTDAADPLDLESLDADSLFAALTAVERAVPDLLLHVKPVLSHLSGPGTSLDAASDAIQQYMDLLDKIQFVLRQTVYYLRETRASTSALRPPPPNAIPTPFASSLPPGALLSESQPQPQPHPQPQPPAPAPTQDRVQEGATAERSHTHPRPADGDEEGGYGDGDGAGRVELGLYGSRLEARSLEELANVLRRLRDHEESRRAADGQHGLEREEGGGDREVREGEGEDEEDQDEDGDEDVDVDVDEEVDVDLH</sequence>
<feature type="compositionally biased region" description="Acidic residues" evidence="1">
    <location>
        <begin position="235"/>
        <end position="263"/>
    </location>
</feature>
<feature type="compositionally biased region" description="Pro residues" evidence="1">
    <location>
        <begin position="128"/>
        <end position="141"/>
    </location>
</feature>
<feature type="compositionally biased region" description="Basic and acidic residues" evidence="1">
    <location>
        <begin position="203"/>
        <end position="234"/>
    </location>
</feature>
<dbReference type="Proteomes" id="UP000279259">
    <property type="component" value="Unassembled WGS sequence"/>
</dbReference>
<protein>
    <recommendedName>
        <fullName evidence="4">Mediator of RNA polymerase II transcription subunit 11</fullName>
    </recommendedName>
</protein>
<organism evidence="2 3">
    <name type="scientific">Saitozyma podzolica</name>
    <dbReference type="NCBI Taxonomy" id="1890683"/>
    <lineage>
        <taxon>Eukaryota</taxon>
        <taxon>Fungi</taxon>
        <taxon>Dikarya</taxon>
        <taxon>Basidiomycota</taxon>
        <taxon>Agaricomycotina</taxon>
        <taxon>Tremellomycetes</taxon>
        <taxon>Tremellales</taxon>
        <taxon>Trimorphomycetaceae</taxon>
        <taxon>Saitozyma</taxon>
    </lineage>
</organism>
<gene>
    <name evidence="2" type="ORF">EHS25_008743</name>
</gene>
<feature type="compositionally biased region" description="Basic and acidic residues" evidence="1">
    <location>
        <begin position="146"/>
        <end position="164"/>
    </location>
</feature>
<evidence type="ECO:0000256" key="1">
    <source>
        <dbReference type="SAM" id="MobiDB-lite"/>
    </source>
</evidence>
<proteinExistence type="predicted"/>
<dbReference type="AlphaFoldDB" id="A0A427YMH0"/>
<keyword evidence="3" id="KW-1185">Reference proteome</keyword>
<reference evidence="2 3" key="1">
    <citation type="submission" date="2018-11" db="EMBL/GenBank/DDBJ databases">
        <title>Genome sequence of Saitozyma podzolica DSM 27192.</title>
        <authorList>
            <person name="Aliyu H."/>
            <person name="Gorte O."/>
            <person name="Ochsenreither K."/>
        </authorList>
    </citation>
    <scope>NUCLEOTIDE SEQUENCE [LARGE SCALE GENOMIC DNA]</scope>
    <source>
        <strain evidence="2 3">DSM 27192</strain>
    </source>
</reference>
<evidence type="ECO:0000313" key="3">
    <source>
        <dbReference type="Proteomes" id="UP000279259"/>
    </source>
</evidence>
<feature type="region of interest" description="Disordered" evidence="1">
    <location>
        <begin position="96"/>
        <end position="178"/>
    </location>
</feature>
<comment type="caution">
    <text evidence="2">The sequence shown here is derived from an EMBL/GenBank/DDBJ whole genome shotgun (WGS) entry which is preliminary data.</text>
</comment>
<evidence type="ECO:0008006" key="4">
    <source>
        <dbReference type="Google" id="ProtNLM"/>
    </source>
</evidence>